<comment type="caution">
    <text evidence="4">The sequence shown here is derived from an EMBL/GenBank/DDBJ whole genome shotgun (WGS) entry which is preliminary data.</text>
</comment>
<proteinExistence type="predicted"/>
<evidence type="ECO:0000313" key="5">
    <source>
        <dbReference type="Proteomes" id="UP000003179"/>
    </source>
</evidence>
<gene>
    <name evidence="4" type="ORF">HMPREF9607_00411</name>
</gene>
<evidence type="ECO:0000256" key="2">
    <source>
        <dbReference type="ARBA" id="ARBA00023315"/>
    </source>
</evidence>
<keyword evidence="5" id="KW-1185">Reference proteome</keyword>
<dbReference type="Pfam" id="PF00583">
    <property type="entry name" value="Acetyltransf_1"/>
    <property type="match status" value="1"/>
</dbReference>
<keyword evidence="1" id="KW-0808">Transferase</keyword>
<protein>
    <submittedName>
        <fullName evidence="4">Acetyltransferase, GNAT family</fullName>
    </submittedName>
</protein>
<reference evidence="4" key="1">
    <citation type="submission" date="2010-08" db="EMBL/GenBank/DDBJ databases">
        <authorList>
            <person name="Weinstock G."/>
            <person name="Sodergren E."/>
            <person name="Clifton S."/>
            <person name="Fulton L."/>
            <person name="Fulton B."/>
            <person name="Courtney L."/>
            <person name="Fronick C."/>
            <person name="Harrison M."/>
            <person name="Strong C."/>
            <person name="Farmer C."/>
            <person name="Delahaunty K."/>
            <person name="Markovic C."/>
            <person name="Hall O."/>
            <person name="Minx P."/>
            <person name="Tomlinson C."/>
            <person name="Mitreva M."/>
            <person name="Hou S."/>
            <person name="Chen J."/>
            <person name="Wollam A."/>
            <person name="Pepin K.H."/>
            <person name="Johnson M."/>
            <person name="Bhonagiri V."/>
            <person name="Zhang X."/>
            <person name="Suruliraj S."/>
            <person name="Warren W."/>
            <person name="Chinwalla A."/>
            <person name="Mardis E.R."/>
            <person name="Wilson R.K."/>
        </authorList>
    </citation>
    <scope>NUCLEOTIDE SEQUENCE [LARGE SCALE GENOMIC DNA]</scope>
    <source>
        <strain evidence="4">HL044PA1</strain>
    </source>
</reference>
<organism evidence="4 5">
    <name type="scientific">Cutibacterium modestum HL044PA1</name>
    <dbReference type="NCBI Taxonomy" id="765109"/>
    <lineage>
        <taxon>Bacteria</taxon>
        <taxon>Bacillati</taxon>
        <taxon>Actinomycetota</taxon>
        <taxon>Actinomycetes</taxon>
        <taxon>Propionibacteriales</taxon>
        <taxon>Propionibacteriaceae</taxon>
        <taxon>Cutibacterium</taxon>
        <taxon>Cutibacterium modestum</taxon>
    </lineage>
</organism>
<evidence type="ECO:0000313" key="4">
    <source>
        <dbReference type="EMBL" id="EFS93199.1"/>
    </source>
</evidence>
<keyword evidence="2" id="KW-0012">Acyltransferase</keyword>
<accession>A0ABN0C7N0</accession>
<evidence type="ECO:0000259" key="3">
    <source>
        <dbReference type="PROSITE" id="PS51186"/>
    </source>
</evidence>
<dbReference type="PROSITE" id="PS51186">
    <property type="entry name" value="GNAT"/>
    <property type="match status" value="1"/>
</dbReference>
<dbReference type="EMBL" id="ADZU01000011">
    <property type="protein sequence ID" value="EFS93199.1"/>
    <property type="molecule type" value="Genomic_DNA"/>
</dbReference>
<dbReference type="InterPro" id="IPR000182">
    <property type="entry name" value="GNAT_dom"/>
</dbReference>
<dbReference type="CDD" id="cd04301">
    <property type="entry name" value="NAT_SF"/>
    <property type="match status" value="1"/>
</dbReference>
<dbReference type="SUPFAM" id="SSF55729">
    <property type="entry name" value="Acyl-CoA N-acyltransferases (Nat)"/>
    <property type="match status" value="1"/>
</dbReference>
<sequence length="163" mass="17433">MATTRPVTPTDLPFMVHVLRHAAGGISGPLSVEECRTNPAIAHYIDGWTPDQIGLICLVGDTPIGAAWIRNLPVTDPGYGFVAPGIPELVIAVSPRYRGQGNGGYLLASLLDACRVQGIRSVSLSVDAGNEVAVAMYRRAGFIQVSDDHDHPRMLWVDGDSMI</sequence>
<name>A0ABN0C7N0_9ACTN</name>
<dbReference type="Proteomes" id="UP000003179">
    <property type="component" value="Unassembled WGS sequence"/>
</dbReference>
<feature type="domain" description="N-acetyltransferase" evidence="3">
    <location>
        <begin position="2"/>
        <end position="163"/>
    </location>
</feature>
<dbReference type="RefSeq" id="WP_002533782.1">
    <property type="nucleotide sequence ID" value="NZ_GL383177.1"/>
</dbReference>
<dbReference type="GeneID" id="92881842"/>
<dbReference type="InterPro" id="IPR016181">
    <property type="entry name" value="Acyl_CoA_acyltransferase"/>
</dbReference>
<dbReference type="PANTHER" id="PTHR43877">
    <property type="entry name" value="AMINOALKYLPHOSPHONATE N-ACETYLTRANSFERASE-RELATED-RELATED"/>
    <property type="match status" value="1"/>
</dbReference>
<dbReference type="Gene3D" id="3.40.630.30">
    <property type="match status" value="1"/>
</dbReference>
<dbReference type="InterPro" id="IPR050832">
    <property type="entry name" value="Bact_Acetyltransf"/>
</dbReference>
<evidence type="ECO:0000256" key="1">
    <source>
        <dbReference type="ARBA" id="ARBA00022679"/>
    </source>
</evidence>